<dbReference type="InterPro" id="IPR052356">
    <property type="entry name" value="Thiol_S-MT"/>
</dbReference>
<evidence type="ECO:0000313" key="3">
    <source>
        <dbReference type="EMBL" id="KAF6452979.1"/>
    </source>
</evidence>
<feature type="domain" description="Methyltransferase type 11" evidence="2">
    <location>
        <begin position="132"/>
        <end position="182"/>
    </location>
</feature>
<dbReference type="PANTHER" id="PTHR45036:SF5">
    <property type="entry name" value="METHYLTRANSFERASE LIKE 7A1-RELATED"/>
    <property type="match status" value="1"/>
</dbReference>
<dbReference type="AlphaFoldDB" id="A0A7J8G001"/>
<keyword evidence="1" id="KW-0472">Membrane</keyword>
<dbReference type="EMBL" id="JACASF010000010">
    <property type="protein sequence ID" value="KAF6452979.1"/>
    <property type="molecule type" value="Genomic_DNA"/>
</dbReference>
<gene>
    <name evidence="3" type="ORF">HJG59_008255</name>
</gene>
<dbReference type="GO" id="GO:0008757">
    <property type="term" value="F:S-adenosylmethionine-dependent methyltransferase activity"/>
    <property type="evidence" value="ECO:0007669"/>
    <property type="project" value="InterPro"/>
</dbReference>
<keyword evidence="1" id="KW-1133">Transmembrane helix</keyword>
<dbReference type="Proteomes" id="UP000550707">
    <property type="component" value="Unassembled WGS sequence"/>
</dbReference>
<evidence type="ECO:0000259" key="2">
    <source>
        <dbReference type="Pfam" id="PF08241"/>
    </source>
</evidence>
<keyword evidence="1" id="KW-0812">Transmembrane</keyword>
<dbReference type="InterPro" id="IPR013216">
    <property type="entry name" value="Methyltransf_11"/>
</dbReference>
<evidence type="ECO:0000256" key="1">
    <source>
        <dbReference type="SAM" id="Phobius"/>
    </source>
</evidence>
<name>A0A7J8G001_MOLMO</name>
<dbReference type="InParanoid" id="A0A7J8G001"/>
<keyword evidence="4" id="KW-1185">Reference proteome</keyword>
<protein>
    <recommendedName>
        <fullName evidence="2">Methyltransferase type 11 domain-containing protein</fullName>
    </recommendedName>
</protein>
<reference evidence="3 4" key="1">
    <citation type="journal article" date="2020" name="Nature">
        <title>Six reference-quality genomes reveal evolution of bat adaptations.</title>
        <authorList>
            <person name="Jebb D."/>
            <person name="Huang Z."/>
            <person name="Pippel M."/>
            <person name="Hughes G.M."/>
            <person name="Lavrichenko K."/>
            <person name="Devanna P."/>
            <person name="Winkler S."/>
            <person name="Jermiin L.S."/>
            <person name="Skirmuntt E.C."/>
            <person name="Katzourakis A."/>
            <person name="Burkitt-Gray L."/>
            <person name="Ray D.A."/>
            <person name="Sullivan K.A.M."/>
            <person name="Roscito J.G."/>
            <person name="Kirilenko B.M."/>
            <person name="Davalos L.M."/>
            <person name="Corthals A.P."/>
            <person name="Power M.L."/>
            <person name="Jones G."/>
            <person name="Ransome R.D."/>
            <person name="Dechmann D.K.N."/>
            <person name="Locatelli A.G."/>
            <person name="Puechmaille S.J."/>
            <person name="Fedrigo O."/>
            <person name="Jarvis E.D."/>
            <person name="Hiller M."/>
            <person name="Vernes S.C."/>
            <person name="Myers E.W."/>
            <person name="Teeling E.C."/>
        </authorList>
    </citation>
    <scope>NUCLEOTIDE SEQUENCE [LARGE SCALE GENOMIC DNA]</scope>
    <source>
        <strain evidence="3">MMolMol1</strain>
        <tissue evidence="3">Muscle</tissue>
    </source>
</reference>
<comment type="caution">
    <text evidence="3">The sequence shown here is derived from an EMBL/GenBank/DDBJ whole genome shotgun (WGS) entry which is preliminary data.</text>
</comment>
<feature type="transmembrane region" description="Helical" evidence="1">
    <location>
        <begin position="56"/>
        <end position="77"/>
    </location>
</feature>
<dbReference type="PANTHER" id="PTHR45036">
    <property type="entry name" value="METHYLTRANSFERASE LIKE 7B"/>
    <property type="match status" value="1"/>
</dbReference>
<sequence length="194" mass="22139">MVTSAMPMVTPIFLLEIYRIILYPWWSCHPHPLLFPYPVVLGSISCKLAVLTHLLFLANCILAFTMCLLNFLGLWNWKCKKCFPCFLMRLTAVYNKQMASKKRELFNNLQGFVGPSGKLSLLEEFLIKSIAKNQHLQFERFVVAAGENMHQVADGSMDVVVLTRVLCSVENQEQILQEECRVPRGELGGGEEER</sequence>
<dbReference type="Pfam" id="PF08241">
    <property type="entry name" value="Methyltransf_11"/>
    <property type="match status" value="1"/>
</dbReference>
<feature type="transmembrane region" description="Helical" evidence="1">
    <location>
        <begin position="6"/>
        <end position="26"/>
    </location>
</feature>
<organism evidence="3 4">
    <name type="scientific">Molossus molossus</name>
    <name type="common">Pallas' mastiff bat</name>
    <name type="synonym">Vespertilio molossus</name>
    <dbReference type="NCBI Taxonomy" id="27622"/>
    <lineage>
        <taxon>Eukaryota</taxon>
        <taxon>Metazoa</taxon>
        <taxon>Chordata</taxon>
        <taxon>Craniata</taxon>
        <taxon>Vertebrata</taxon>
        <taxon>Euteleostomi</taxon>
        <taxon>Mammalia</taxon>
        <taxon>Eutheria</taxon>
        <taxon>Laurasiatheria</taxon>
        <taxon>Chiroptera</taxon>
        <taxon>Yangochiroptera</taxon>
        <taxon>Molossidae</taxon>
        <taxon>Molossus</taxon>
    </lineage>
</organism>
<evidence type="ECO:0000313" key="4">
    <source>
        <dbReference type="Proteomes" id="UP000550707"/>
    </source>
</evidence>
<proteinExistence type="predicted"/>
<accession>A0A7J8G001</accession>